<feature type="compositionally biased region" description="Polar residues" evidence="2">
    <location>
        <begin position="64"/>
        <end position="82"/>
    </location>
</feature>
<protein>
    <submittedName>
        <fullName evidence="3">Uncharacterized protein</fullName>
    </submittedName>
</protein>
<dbReference type="AlphaFoldDB" id="A0A068SFJ0"/>
<evidence type="ECO:0000256" key="1">
    <source>
        <dbReference type="SAM" id="Coils"/>
    </source>
</evidence>
<comment type="caution">
    <text evidence="3">The sequence shown here is derived from an EMBL/GenBank/DDBJ whole genome shotgun (WGS) entry which is preliminary data.</text>
</comment>
<evidence type="ECO:0000256" key="2">
    <source>
        <dbReference type="SAM" id="MobiDB-lite"/>
    </source>
</evidence>
<keyword evidence="4" id="KW-1185">Reference proteome</keyword>
<keyword evidence="1" id="KW-0175">Coiled coil</keyword>
<evidence type="ECO:0000313" key="3">
    <source>
        <dbReference type="EMBL" id="CDH61128.1"/>
    </source>
</evidence>
<evidence type="ECO:0000313" key="4">
    <source>
        <dbReference type="Proteomes" id="UP000027586"/>
    </source>
</evidence>
<dbReference type="VEuPathDB" id="FungiDB:LCOR_11905.1"/>
<dbReference type="EMBL" id="CBTN010000139">
    <property type="protein sequence ID" value="CDH61128.1"/>
    <property type="molecule type" value="Genomic_DNA"/>
</dbReference>
<accession>A0A068SFJ0</accession>
<feature type="region of interest" description="Disordered" evidence="2">
    <location>
        <begin position="64"/>
        <end position="91"/>
    </location>
</feature>
<sequence length="207" mass="23288">MSDLSNQSAADLISSLLNMIQNVNESVLRSSKEVTERLDKLEKEIKEQEEMILALIDRFNTNPTSAVGGNSTGQGRWSNIQPTYKHPKDEKGRNRQFSWSLIGTIGERVEGKNWTQSMTSSFSRNSRPISNLLAANVRKLGKLPSDSTWSDVALVTQTEVSRLLEDMTVHMCPLKVCEGQWGAKLIMVEAFRRTSIAATPEERMHYT</sequence>
<proteinExistence type="predicted"/>
<reference evidence="3" key="1">
    <citation type="submission" date="2013-08" db="EMBL/GenBank/DDBJ databases">
        <title>Gene expansion shapes genome architecture in the human pathogen Lichtheimia corymbifera: an evolutionary genomics analysis in the ancient terrestrial Mucorales (Mucoromycotina).</title>
        <authorList>
            <person name="Schwartze V.U."/>
            <person name="Winter S."/>
            <person name="Shelest E."/>
            <person name="Marcet-Houben M."/>
            <person name="Horn F."/>
            <person name="Wehner S."/>
            <person name="Hoffmann K."/>
            <person name="Riege K."/>
            <person name="Sammeth M."/>
            <person name="Nowrousian M."/>
            <person name="Valiante V."/>
            <person name="Linde J."/>
            <person name="Jacobsen I.D."/>
            <person name="Marz M."/>
            <person name="Brakhage A.A."/>
            <person name="Gabaldon T."/>
            <person name="Bocker S."/>
            <person name="Voigt K."/>
        </authorList>
    </citation>
    <scope>NUCLEOTIDE SEQUENCE [LARGE SCALE GENOMIC DNA]</scope>
    <source>
        <strain evidence="3">FSU 9682</strain>
    </source>
</reference>
<dbReference type="Proteomes" id="UP000027586">
    <property type="component" value="Unassembled WGS sequence"/>
</dbReference>
<feature type="coiled-coil region" evidence="1">
    <location>
        <begin position="24"/>
        <end position="58"/>
    </location>
</feature>
<dbReference type="OrthoDB" id="2264760at2759"/>
<gene>
    <name evidence="3" type="ORF">LCOR_11905.1</name>
</gene>
<organism evidence="3 4">
    <name type="scientific">Lichtheimia corymbifera JMRC:FSU:9682</name>
    <dbReference type="NCBI Taxonomy" id="1263082"/>
    <lineage>
        <taxon>Eukaryota</taxon>
        <taxon>Fungi</taxon>
        <taxon>Fungi incertae sedis</taxon>
        <taxon>Mucoromycota</taxon>
        <taxon>Mucoromycotina</taxon>
        <taxon>Mucoromycetes</taxon>
        <taxon>Mucorales</taxon>
        <taxon>Lichtheimiaceae</taxon>
        <taxon>Lichtheimia</taxon>
    </lineage>
</organism>
<name>A0A068SFJ0_9FUNG</name>